<dbReference type="PANTHER" id="PTHR31218">
    <property type="entry name" value="WAT1-RELATED PROTEIN"/>
    <property type="match status" value="1"/>
</dbReference>
<protein>
    <recommendedName>
        <fullName evidence="6">WAT1-related protein</fullName>
    </recommendedName>
</protein>
<dbReference type="InterPro" id="IPR000620">
    <property type="entry name" value="EamA_dom"/>
</dbReference>
<feature type="domain" description="EamA" evidence="7">
    <location>
        <begin position="186"/>
        <end position="325"/>
    </location>
</feature>
<evidence type="ECO:0000256" key="2">
    <source>
        <dbReference type="ARBA" id="ARBA00007635"/>
    </source>
</evidence>
<dbReference type="GO" id="GO:0022857">
    <property type="term" value="F:transmembrane transporter activity"/>
    <property type="evidence" value="ECO:0007669"/>
    <property type="project" value="InterPro"/>
</dbReference>
<feature type="domain" description="EamA" evidence="7">
    <location>
        <begin position="22"/>
        <end position="159"/>
    </location>
</feature>
<feature type="transmembrane region" description="Helical" evidence="6">
    <location>
        <begin position="12"/>
        <end position="28"/>
    </location>
</feature>
<dbReference type="GO" id="GO:0016020">
    <property type="term" value="C:membrane"/>
    <property type="evidence" value="ECO:0007669"/>
    <property type="project" value="UniProtKB-SubCell"/>
</dbReference>
<organism evidence="8">
    <name type="scientific">Opuntia streptacantha</name>
    <name type="common">Prickly pear cactus</name>
    <name type="synonym">Opuntia cardona</name>
    <dbReference type="NCBI Taxonomy" id="393608"/>
    <lineage>
        <taxon>Eukaryota</taxon>
        <taxon>Viridiplantae</taxon>
        <taxon>Streptophyta</taxon>
        <taxon>Embryophyta</taxon>
        <taxon>Tracheophyta</taxon>
        <taxon>Spermatophyta</taxon>
        <taxon>Magnoliopsida</taxon>
        <taxon>eudicotyledons</taxon>
        <taxon>Gunneridae</taxon>
        <taxon>Pentapetalae</taxon>
        <taxon>Caryophyllales</taxon>
        <taxon>Cactineae</taxon>
        <taxon>Cactaceae</taxon>
        <taxon>Opuntioideae</taxon>
        <taxon>Opuntia</taxon>
    </lineage>
</organism>
<feature type="transmembrane region" description="Helical" evidence="6">
    <location>
        <begin position="184"/>
        <end position="204"/>
    </location>
</feature>
<proteinExistence type="inferred from homology"/>
<sequence>MVNLGVLRRERVEGWVIVGGLVGIQFIYAGNTVFFSYLMSLGLSPLSLIILSTLPTFFLLSPISFLFEREQWPKKFSTKLLFQLVYVSFTGVTLLQSLFLKGLKMTSTAIATAMPNLAPGIIFLLSWVFGFEQVRLSCKYSRVKIIGTLICVVGAVTMSILQGTNRASGLDSTPLLGHVFNKEKIIGCLYLTLAVFILSSNVVLQAHILGELPAPMTLCAATSLIGFVTTVLAQVAQEHRIRLSWSLVSSRDLIAFSLLLGFLGGVCVSFNGWALKKRGPVLVSMFSPIATVISAILSAVTLEETITFGSLAGMFLMFTGLYFVLWAKGKESLQKIEVPKKV</sequence>
<dbReference type="InterPro" id="IPR030184">
    <property type="entry name" value="WAT1-related"/>
</dbReference>
<dbReference type="AlphaFoldDB" id="A0A7C9A7W1"/>
<comment type="similarity">
    <text evidence="2 6">Belongs to the drug/metabolite transporter (DMT) superfamily. Plant drug/metabolite exporter (P-DME) (TC 2.A.7.4) family.</text>
</comment>
<dbReference type="SUPFAM" id="SSF103481">
    <property type="entry name" value="Multidrug resistance efflux transporter EmrE"/>
    <property type="match status" value="2"/>
</dbReference>
<feature type="transmembrane region" description="Helical" evidence="6">
    <location>
        <begin position="143"/>
        <end position="164"/>
    </location>
</feature>
<dbReference type="InterPro" id="IPR037185">
    <property type="entry name" value="EmrE-like"/>
</dbReference>
<feature type="transmembrane region" description="Helical" evidence="6">
    <location>
        <begin position="105"/>
        <end position="131"/>
    </location>
</feature>
<accession>A0A7C9A7W1</accession>
<reference evidence="8" key="2">
    <citation type="submission" date="2020-07" db="EMBL/GenBank/DDBJ databases">
        <authorList>
            <person name="Vera ALvarez R."/>
            <person name="Arias-Moreno D.M."/>
            <person name="Jimenez-Jacinto V."/>
            <person name="Jimenez-Bremont J.F."/>
            <person name="Swaminathan K."/>
            <person name="Moose S.P."/>
            <person name="Guerrero-Gonzalez M.L."/>
            <person name="Marino-Ramirez L."/>
            <person name="Landsman D."/>
            <person name="Rodriguez-Kessler M."/>
            <person name="Delgado-Sanchez P."/>
        </authorList>
    </citation>
    <scope>NUCLEOTIDE SEQUENCE</scope>
    <source>
        <tissue evidence="8">Cladode</tissue>
    </source>
</reference>
<feature type="transmembrane region" description="Helical" evidence="6">
    <location>
        <begin position="34"/>
        <end position="60"/>
    </location>
</feature>
<keyword evidence="5 6" id="KW-0472">Membrane</keyword>
<feature type="transmembrane region" description="Helical" evidence="6">
    <location>
        <begin position="253"/>
        <end position="274"/>
    </location>
</feature>
<name>A0A7C9A7W1_OPUST</name>
<reference evidence="8" key="1">
    <citation type="journal article" date="2013" name="J. Plant Res.">
        <title>Effect of fungi and light on seed germination of three Opuntia species from semiarid lands of central Mexico.</title>
        <authorList>
            <person name="Delgado-Sanchez P."/>
            <person name="Jimenez-Bremont J.F."/>
            <person name="Guerrero-Gonzalez Mde L."/>
            <person name="Flores J."/>
        </authorList>
    </citation>
    <scope>NUCLEOTIDE SEQUENCE</scope>
    <source>
        <tissue evidence="8">Cladode</tissue>
    </source>
</reference>
<evidence type="ECO:0000256" key="6">
    <source>
        <dbReference type="RuleBase" id="RU363077"/>
    </source>
</evidence>
<feature type="transmembrane region" description="Helical" evidence="6">
    <location>
        <begin position="216"/>
        <end position="233"/>
    </location>
</feature>
<evidence type="ECO:0000256" key="1">
    <source>
        <dbReference type="ARBA" id="ARBA00004141"/>
    </source>
</evidence>
<evidence type="ECO:0000313" key="8">
    <source>
        <dbReference type="EMBL" id="MBA4659991.1"/>
    </source>
</evidence>
<evidence type="ECO:0000256" key="4">
    <source>
        <dbReference type="ARBA" id="ARBA00022989"/>
    </source>
</evidence>
<evidence type="ECO:0000259" key="7">
    <source>
        <dbReference type="Pfam" id="PF00892"/>
    </source>
</evidence>
<evidence type="ECO:0000256" key="3">
    <source>
        <dbReference type="ARBA" id="ARBA00022692"/>
    </source>
</evidence>
<comment type="subcellular location">
    <subcellularLocation>
        <location evidence="1 6">Membrane</location>
        <topology evidence="1 6">Multi-pass membrane protein</topology>
    </subcellularLocation>
</comment>
<dbReference type="Pfam" id="PF00892">
    <property type="entry name" value="EamA"/>
    <property type="match status" value="2"/>
</dbReference>
<feature type="transmembrane region" description="Helical" evidence="6">
    <location>
        <begin position="80"/>
        <end position="99"/>
    </location>
</feature>
<keyword evidence="4 6" id="KW-1133">Transmembrane helix</keyword>
<dbReference type="EMBL" id="GISG01205771">
    <property type="protein sequence ID" value="MBA4659991.1"/>
    <property type="molecule type" value="Transcribed_RNA"/>
</dbReference>
<evidence type="ECO:0000256" key="5">
    <source>
        <dbReference type="ARBA" id="ARBA00023136"/>
    </source>
</evidence>
<keyword evidence="3 6" id="KW-0812">Transmembrane</keyword>
<feature type="transmembrane region" description="Helical" evidence="6">
    <location>
        <begin position="306"/>
        <end position="325"/>
    </location>
</feature>
<feature type="transmembrane region" description="Helical" evidence="6">
    <location>
        <begin position="281"/>
        <end position="300"/>
    </location>
</feature>